<sequence length="79" mass="8812">MACSSIQTVSSPKMTWKYDVFVSFRGEDTGNNFTDHLFGALQGKGIVAFRDDTQLKKGEHISSELLQAIEESQVLIVIF</sequence>
<name>A0A2Z6P720_TRISU</name>
<dbReference type="EC" id="3.2.2.6" evidence="1"/>
<keyword evidence="2" id="KW-0378">Hydrolase</keyword>
<dbReference type="Pfam" id="PF01582">
    <property type="entry name" value="TIR"/>
    <property type="match status" value="1"/>
</dbReference>
<evidence type="ECO:0000256" key="1">
    <source>
        <dbReference type="ARBA" id="ARBA00011982"/>
    </source>
</evidence>
<keyword evidence="7" id="KW-1185">Reference proteome</keyword>
<comment type="catalytic activity">
    <reaction evidence="4">
        <text>NAD(+) + H2O = ADP-D-ribose + nicotinamide + H(+)</text>
        <dbReference type="Rhea" id="RHEA:16301"/>
        <dbReference type="ChEBI" id="CHEBI:15377"/>
        <dbReference type="ChEBI" id="CHEBI:15378"/>
        <dbReference type="ChEBI" id="CHEBI:17154"/>
        <dbReference type="ChEBI" id="CHEBI:57540"/>
        <dbReference type="ChEBI" id="CHEBI:57967"/>
        <dbReference type="EC" id="3.2.2.6"/>
    </reaction>
    <physiologicalReaction direction="left-to-right" evidence="4">
        <dbReference type="Rhea" id="RHEA:16302"/>
    </physiologicalReaction>
</comment>
<evidence type="ECO:0000256" key="3">
    <source>
        <dbReference type="ARBA" id="ARBA00023027"/>
    </source>
</evidence>
<gene>
    <name evidence="6" type="ORF">TSUD_26860</name>
</gene>
<dbReference type="OrthoDB" id="6160824at2759"/>
<dbReference type="Proteomes" id="UP000242715">
    <property type="component" value="Unassembled WGS sequence"/>
</dbReference>
<organism evidence="6 7">
    <name type="scientific">Trifolium subterraneum</name>
    <name type="common">Subterranean clover</name>
    <dbReference type="NCBI Taxonomy" id="3900"/>
    <lineage>
        <taxon>Eukaryota</taxon>
        <taxon>Viridiplantae</taxon>
        <taxon>Streptophyta</taxon>
        <taxon>Embryophyta</taxon>
        <taxon>Tracheophyta</taxon>
        <taxon>Spermatophyta</taxon>
        <taxon>Magnoliopsida</taxon>
        <taxon>eudicotyledons</taxon>
        <taxon>Gunneridae</taxon>
        <taxon>Pentapetalae</taxon>
        <taxon>rosids</taxon>
        <taxon>fabids</taxon>
        <taxon>Fabales</taxon>
        <taxon>Fabaceae</taxon>
        <taxon>Papilionoideae</taxon>
        <taxon>50 kb inversion clade</taxon>
        <taxon>NPAAA clade</taxon>
        <taxon>Hologalegina</taxon>
        <taxon>IRL clade</taxon>
        <taxon>Trifolieae</taxon>
        <taxon>Trifolium</taxon>
    </lineage>
</organism>
<dbReference type="AlphaFoldDB" id="A0A2Z6P720"/>
<protein>
    <recommendedName>
        <fullName evidence="1">ADP-ribosyl cyclase/cyclic ADP-ribose hydrolase</fullName>
        <ecNumber evidence="1">3.2.2.6</ecNumber>
    </recommendedName>
</protein>
<dbReference type="PANTHER" id="PTHR32009:SF39">
    <property type="entry name" value="TIR DOMAIN-CONTAINING PROTEIN"/>
    <property type="match status" value="1"/>
</dbReference>
<dbReference type="EMBL" id="DF974783">
    <property type="protein sequence ID" value="GAU50493.1"/>
    <property type="molecule type" value="Genomic_DNA"/>
</dbReference>
<reference evidence="7" key="1">
    <citation type="journal article" date="2017" name="Front. Plant Sci.">
        <title>Climate Clever Clovers: New Paradigm to Reduce the Environmental Footprint of Ruminants by Breeding Low Methanogenic Forages Utilizing Haplotype Variation.</title>
        <authorList>
            <person name="Kaur P."/>
            <person name="Appels R."/>
            <person name="Bayer P.E."/>
            <person name="Keeble-Gagnere G."/>
            <person name="Wang J."/>
            <person name="Hirakawa H."/>
            <person name="Shirasawa K."/>
            <person name="Vercoe P."/>
            <person name="Stefanova K."/>
            <person name="Durmic Z."/>
            <person name="Nichols P."/>
            <person name="Revell C."/>
            <person name="Isobe S.N."/>
            <person name="Edwards D."/>
            <person name="Erskine W."/>
        </authorList>
    </citation>
    <scope>NUCLEOTIDE SEQUENCE [LARGE SCALE GENOMIC DNA]</scope>
    <source>
        <strain evidence="7">cv. Daliak</strain>
    </source>
</reference>
<accession>A0A2Z6P720</accession>
<proteinExistence type="predicted"/>
<feature type="domain" description="TIR" evidence="5">
    <location>
        <begin position="16"/>
        <end position="79"/>
    </location>
</feature>
<dbReference type="PANTHER" id="PTHR32009">
    <property type="entry name" value="TMV RESISTANCE PROTEIN N-LIKE"/>
    <property type="match status" value="1"/>
</dbReference>
<dbReference type="Gene3D" id="3.40.50.10140">
    <property type="entry name" value="Toll/interleukin-1 receptor homology (TIR) domain"/>
    <property type="match status" value="1"/>
</dbReference>
<dbReference type="GO" id="GO:0007165">
    <property type="term" value="P:signal transduction"/>
    <property type="evidence" value="ECO:0007669"/>
    <property type="project" value="InterPro"/>
</dbReference>
<dbReference type="InterPro" id="IPR000157">
    <property type="entry name" value="TIR_dom"/>
</dbReference>
<keyword evidence="3" id="KW-0520">NAD</keyword>
<dbReference type="PROSITE" id="PS50104">
    <property type="entry name" value="TIR"/>
    <property type="match status" value="1"/>
</dbReference>
<evidence type="ECO:0000313" key="6">
    <source>
        <dbReference type="EMBL" id="GAU50493.1"/>
    </source>
</evidence>
<evidence type="ECO:0000256" key="4">
    <source>
        <dbReference type="ARBA" id="ARBA00047304"/>
    </source>
</evidence>
<evidence type="ECO:0000313" key="7">
    <source>
        <dbReference type="Proteomes" id="UP000242715"/>
    </source>
</evidence>
<dbReference type="GO" id="GO:0061809">
    <property type="term" value="F:NAD+ nucleosidase activity, cyclic ADP-ribose generating"/>
    <property type="evidence" value="ECO:0007669"/>
    <property type="project" value="UniProtKB-EC"/>
</dbReference>
<dbReference type="SUPFAM" id="SSF52200">
    <property type="entry name" value="Toll/Interleukin receptor TIR domain"/>
    <property type="match status" value="1"/>
</dbReference>
<evidence type="ECO:0000259" key="5">
    <source>
        <dbReference type="PROSITE" id="PS50104"/>
    </source>
</evidence>
<dbReference type="InterPro" id="IPR035897">
    <property type="entry name" value="Toll_tir_struct_dom_sf"/>
</dbReference>
<evidence type="ECO:0000256" key="2">
    <source>
        <dbReference type="ARBA" id="ARBA00022801"/>
    </source>
</evidence>